<comment type="subunit">
    <text evidence="14">The IL7 receptor is a heterodimer of IL7R and IL2RG. The TSLP receptor is a heterodimer of CRLF2 and IL7R. Interacts with CD53.</text>
</comment>
<keyword evidence="5 16" id="KW-0812">Transmembrane</keyword>
<keyword evidence="11" id="KW-0675">Receptor</keyword>
<feature type="compositionally biased region" description="Basic and acidic residues" evidence="15">
    <location>
        <begin position="523"/>
        <end position="545"/>
    </location>
</feature>
<feature type="region of interest" description="Disordered" evidence="15">
    <location>
        <begin position="520"/>
        <end position="545"/>
    </location>
</feature>
<comment type="function">
    <text evidence="13">Receptor for interleukin-7. Also acts as a receptor for thymic stromal lymphopoietin (TSLP).</text>
</comment>
<dbReference type="InterPro" id="IPR003961">
    <property type="entry name" value="FN3_dom"/>
</dbReference>
<evidence type="ECO:0000259" key="17">
    <source>
        <dbReference type="PROSITE" id="PS50853"/>
    </source>
</evidence>
<evidence type="ECO:0000256" key="2">
    <source>
        <dbReference type="ARBA" id="ARBA00008280"/>
    </source>
</evidence>
<protein>
    <recommendedName>
        <fullName evidence="3">Interleukin-7 receptor subunit alpha</fullName>
    </recommendedName>
</protein>
<evidence type="ECO:0000256" key="16">
    <source>
        <dbReference type="SAM" id="Phobius"/>
    </source>
</evidence>
<dbReference type="Proteomes" id="UP001177744">
    <property type="component" value="Unassembled WGS sequence"/>
</dbReference>
<dbReference type="CDD" id="cd00063">
    <property type="entry name" value="FN3"/>
    <property type="match status" value="1"/>
</dbReference>
<keyword evidence="4" id="KW-0597">Phosphoprotein</keyword>
<evidence type="ECO:0000313" key="19">
    <source>
        <dbReference type="Proteomes" id="UP001177744"/>
    </source>
</evidence>
<keyword evidence="8 16" id="KW-1133">Transmembrane helix</keyword>
<dbReference type="AlphaFoldDB" id="A0AA40LVP5"/>
<dbReference type="GO" id="GO:0046427">
    <property type="term" value="P:positive regulation of receptor signaling pathway via JAK-STAT"/>
    <property type="evidence" value="ECO:0007669"/>
    <property type="project" value="TreeGrafter"/>
</dbReference>
<reference evidence="18" key="1">
    <citation type="submission" date="2023-06" db="EMBL/GenBank/DDBJ databases">
        <title>Reference genome for the Northern bat (Eptesicus nilssonii), a most northern bat species.</title>
        <authorList>
            <person name="Laine V.N."/>
            <person name="Pulliainen A.T."/>
            <person name="Lilley T.M."/>
        </authorList>
    </citation>
    <scope>NUCLEOTIDE SEQUENCE</scope>
    <source>
        <strain evidence="18">BLF_Eptnil</strain>
        <tissue evidence="18">Kidney</tissue>
    </source>
</reference>
<dbReference type="GO" id="GO:0030097">
    <property type="term" value="P:hemopoiesis"/>
    <property type="evidence" value="ECO:0007669"/>
    <property type="project" value="TreeGrafter"/>
</dbReference>
<dbReference type="PROSITE" id="PS01355">
    <property type="entry name" value="HEMATOPO_REC_S_F1"/>
    <property type="match status" value="1"/>
</dbReference>
<gene>
    <name evidence="18" type="ORF">QTO34_014085</name>
</gene>
<dbReference type="Pfam" id="PF18447">
    <property type="entry name" value="FN3_7"/>
    <property type="match status" value="1"/>
</dbReference>
<keyword evidence="10" id="KW-1015">Disulfide bond</keyword>
<evidence type="ECO:0000256" key="9">
    <source>
        <dbReference type="ARBA" id="ARBA00023136"/>
    </source>
</evidence>
<feature type="transmembrane region" description="Helical" evidence="16">
    <location>
        <begin position="256"/>
        <end position="279"/>
    </location>
</feature>
<evidence type="ECO:0000256" key="14">
    <source>
        <dbReference type="ARBA" id="ARBA00047072"/>
    </source>
</evidence>
<dbReference type="GO" id="GO:0009897">
    <property type="term" value="C:external side of plasma membrane"/>
    <property type="evidence" value="ECO:0007669"/>
    <property type="project" value="TreeGrafter"/>
</dbReference>
<keyword evidence="7" id="KW-0832">Ubl conjugation</keyword>
<sequence length="595" mass="67988">MRSTHYLVSQQWENIPRMTILGTAFGIVFCLLQVVSGESGYAQNGDLEDAEPDYSFSCYSQLEVSGSQHLLRCALDDPDVNSTHLQFEICEALLEVKCLNFSKLQEIYFLKTSKFLLIGDSKICVKLGQRILTCRKMSIVHIVKPEAPFDIRVIYREEANDFVVTFNTSHLQKKYVKNLIHEVAYHQEKNEDDWMHVNLSSTKLTLLQRKLQPDAMYEIKVRSIPTDYYKGFWSEWSPSFHFRTPEAKGPGKMEPVLLIVSILSFFSVAVMVILACVLWKKSLLYGPVSLIIRRLWSNCNLTVSFNPESFLDCQIHKVDGIQARDEVEGFLQDTFPAQLEESEKQRLGGGVQGPNWPRKACSHHPKNFQRRCIPQVPGWECQCVWYPCTPLLQVPRLQGRWQEWASCVPGPAAWAWNYKCHPAPSISFPIRNPDIEPSCPGTAPPHSLGIKPRGSICHHVQLLPKPHEEDKTNATLSVTYRIWNHHSPTPPSPLSARGRSILLQASKGFNYFRNYKKQKRAKERVEERMEMEGRGRQEEARKKGEEDKKKSCYYRTCCVSKTVTGSACLPASSPLSWEMGAILTVFFVIDDEPEA</sequence>
<keyword evidence="19" id="KW-1185">Reference proteome</keyword>
<evidence type="ECO:0000256" key="6">
    <source>
        <dbReference type="ARBA" id="ARBA00022729"/>
    </source>
</evidence>
<dbReference type="InterPro" id="IPR003531">
    <property type="entry name" value="Hempt_rcpt_S_F1_CS"/>
</dbReference>
<evidence type="ECO:0000313" key="18">
    <source>
        <dbReference type="EMBL" id="KAK1345374.1"/>
    </source>
</evidence>
<organism evidence="18 19">
    <name type="scientific">Cnephaeus nilssonii</name>
    <name type="common">Northern bat</name>
    <name type="synonym">Eptesicus nilssonii</name>
    <dbReference type="NCBI Taxonomy" id="3371016"/>
    <lineage>
        <taxon>Eukaryota</taxon>
        <taxon>Metazoa</taxon>
        <taxon>Chordata</taxon>
        <taxon>Craniata</taxon>
        <taxon>Vertebrata</taxon>
        <taxon>Euteleostomi</taxon>
        <taxon>Mammalia</taxon>
        <taxon>Eutheria</taxon>
        <taxon>Laurasiatheria</taxon>
        <taxon>Chiroptera</taxon>
        <taxon>Yangochiroptera</taxon>
        <taxon>Vespertilionidae</taxon>
        <taxon>Cnephaeus</taxon>
    </lineage>
</organism>
<evidence type="ECO:0000256" key="1">
    <source>
        <dbReference type="ARBA" id="ARBA00004479"/>
    </source>
</evidence>
<feature type="domain" description="Fibronectin type-III" evidence="17">
    <location>
        <begin position="147"/>
        <end position="247"/>
    </location>
</feature>
<dbReference type="PANTHER" id="PTHR23037">
    <property type="entry name" value="CYTOKINE RECEPTOR"/>
    <property type="match status" value="1"/>
</dbReference>
<evidence type="ECO:0000256" key="11">
    <source>
        <dbReference type="ARBA" id="ARBA00023170"/>
    </source>
</evidence>
<keyword evidence="12" id="KW-0325">Glycoprotein</keyword>
<comment type="subcellular location">
    <subcellularLocation>
        <location evidence="1">Membrane</location>
        <topology evidence="1">Single-pass type I membrane protein</topology>
    </subcellularLocation>
</comment>
<dbReference type="PANTHER" id="PTHR23037:SF27">
    <property type="entry name" value="INTERLEUKIN-7 RECEPTOR SUBUNIT ALPHA"/>
    <property type="match status" value="1"/>
</dbReference>
<dbReference type="InterPro" id="IPR040997">
    <property type="entry name" value="FN3_7"/>
</dbReference>
<evidence type="ECO:0000256" key="7">
    <source>
        <dbReference type="ARBA" id="ARBA00022843"/>
    </source>
</evidence>
<evidence type="ECO:0000256" key="4">
    <source>
        <dbReference type="ARBA" id="ARBA00022553"/>
    </source>
</evidence>
<evidence type="ECO:0000256" key="10">
    <source>
        <dbReference type="ARBA" id="ARBA00023157"/>
    </source>
</evidence>
<dbReference type="InterPro" id="IPR013783">
    <property type="entry name" value="Ig-like_fold"/>
</dbReference>
<evidence type="ECO:0000256" key="12">
    <source>
        <dbReference type="ARBA" id="ARBA00023180"/>
    </source>
</evidence>
<dbReference type="InterPro" id="IPR036116">
    <property type="entry name" value="FN3_sf"/>
</dbReference>
<proteinExistence type="inferred from homology"/>
<keyword evidence="6" id="KW-0732">Signal</keyword>
<evidence type="ECO:0000256" key="3">
    <source>
        <dbReference type="ARBA" id="ARBA00018930"/>
    </source>
</evidence>
<dbReference type="GO" id="GO:0004896">
    <property type="term" value="F:cytokine receptor activity"/>
    <property type="evidence" value="ECO:0007669"/>
    <property type="project" value="InterPro"/>
</dbReference>
<evidence type="ECO:0000256" key="13">
    <source>
        <dbReference type="ARBA" id="ARBA00025125"/>
    </source>
</evidence>
<dbReference type="EMBL" id="JAULJE010000003">
    <property type="protein sequence ID" value="KAK1345374.1"/>
    <property type="molecule type" value="Genomic_DNA"/>
</dbReference>
<evidence type="ECO:0000256" key="15">
    <source>
        <dbReference type="SAM" id="MobiDB-lite"/>
    </source>
</evidence>
<name>A0AA40LVP5_CNENI</name>
<dbReference type="Gene3D" id="2.60.40.10">
    <property type="entry name" value="Immunoglobulins"/>
    <property type="match status" value="1"/>
</dbReference>
<comment type="similarity">
    <text evidence="2">Belongs to the type I cytokine receptor family. Type 4 subfamily.</text>
</comment>
<evidence type="ECO:0000256" key="8">
    <source>
        <dbReference type="ARBA" id="ARBA00022989"/>
    </source>
</evidence>
<comment type="caution">
    <text evidence="18">The sequence shown here is derived from an EMBL/GenBank/DDBJ whole genome shotgun (WGS) entry which is preliminary data.</text>
</comment>
<dbReference type="SUPFAM" id="SSF49265">
    <property type="entry name" value="Fibronectin type III"/>
    <property type="match status" value="1"/>
</dbReference>
<accession>A0AA40LVP5</accession>
<evidence type="ECO:0000256" key="5">
    <source>
        <dbReference type="ARBA" id="ARBA00022692"/>
    </source>
</evidence>
<dbReference type="Gene3D" id="2.60.40.1870">
    <property type="match status" value="1"/>
</dbReference>
<keyword evidence="9 16" id="KW-0472">Membrane</keyword>
<dbReference type="PROSITE" id="PS50853">
    <property type="entry name" value="FN3"/>
    <property type="match status" value="1"/>
</dbReference>